<reference evidence="3 4" key="1">
    <citation type="journal article" date="2018" name="Gigascience">
        <title>Genomes of trombidid mites reveal novel predicted allergens and laterally-transferred genes associated with secondary metabolism.</title>
        <authorList>
            <person name="Dong X."/>
            <person name="Chaisiri K."/>
            <person name="Xia D."/>
            <person name="Armstrong S.D."/>
            <person name="Fang Y."/>
            <person name="Donnelly M.J."/>
            <person name="Kadowaki T."/>
            <person name="McGarry J.W."/>
            <person name="Darby A.C."/>
            <person name="Makepeace B.L."/>
        </authorList>
    </citation>
    <scope>NUCLEOTIDE SEQUENCE [LARGE SCALE GENOMIC DNA]</scope>
    <source>
        <strain evidence="3">UoL-UT</strain>
    </source>
</reference>
<dbReference type="InterPro" id="IPR013783">
    <property type="entry name" value="Ig-like_fold"/>
</dbReference>
<protein>
    <submittedName>
        <fullName evidence="3">Immunoglobulin domain containing protein 4-like protein</fullName>
    </submittedName>
</protein>
<dbReference type="InterPro" id="IPR007110">
    <property type="entry name" value="Ig-like_dom"/>
</dbReference>
<organism evidence="3 4">
    <name type="scientific">Leptotrombidium deliense</name>
    <dbReference type="NCBI Taxonomy" id="299467"/>
    <lineage>
        <taxon>Eukaryota</taxon>
        <taxon>Metazoa</taxon>
        <taxon>Ecdysozoa</taxon>
        <taxon>Arthropoda</taxon>
        <taxon>Chelicerata</taxon>
        <taxon>Arachnida</taxon>
        <taxon>Acari</taxon>
        <taxon>Acariformes</taxon>
        <taxon>Trombidiformes</taxon>
        <taxon>Prostigmata</taxon>
        <taxon>Anystina</taxon>
        <taxon>Parasitengona</taxon>
        <taxon>Trombiculoidea</taxon>
        <taxon>Trombiculidae</taxon>
        <taxon>Leptotrombidium</taxon>
    </lineage>
</organism>
<keyword evidence="1" id="KW-0732">Signal</keyword>
<feature type="signal peptide" evidence="1">
    <location>
        <begin position="1"/>
        <end position="23"/>
    </location>
</feature>
<accession>A0A443SHC4</accession>
<evidence type="ECO:0000313" key="3">
    <source>
        <dbReference type="EMBL" id="RWS26916.1"/>
    </source>
</evidence>
<proteinExistence type="predicted"/>
<dbReference type="Pfam" id="PF07686">
    <property type="entry name" value="V-set"/>
    <property type="match status" value="1"/>
</dbReference>
<dbReference type="SUPFAM" id="SSF48726">
    <property type="entry name" value="Immunoglobulin"/>
    <property type="match status" value="1"/>
</dbReference>
<dbReference type="InterPro" id="IPR013106">
    <property type="entry name" value="Ig_V-set"/>
</dbReference>
<dbReference type="Proteomes" id="UP000288716">
    <property type="component" value="Unassembled WGS sequence"/>
</dbReference>
<feature type="domain" description="Ig-like" evidence="2">
    <location>
        <begin position="37"/>
        <end position="139"/>
    </location>
</feature>
<dbReference type="OrthoDB" id="10006996at2759"/>
<dbReference type="STRING" id="299467.A0A443SHC4"/>
<dbReference type="InterPro" id="IPR036179">
    <property type="entry name" value="Ig-like_dom_sf"/>
</dbReference>
<comment type="caution">
    <text evidence="3">The sequence shown here is derived from an EMBL/GenBank/DDBJ whole genome shotgun (WGS) entry which is preliminary data.</text>
</comment>
<dbReference type="PANTHER" id="PTHR23278">
    <property type="entry name" value="SIDESTEP PROTEIN"/>
    <property type="match status" value="1"/>
</dbReference>
<dbReference type="SMART" id="SM00409">
    <property type="entry name" value="IG"/>
    <property type="match status" value="1"/>
</dbReference>
<name>A0A443SHC4_9ACAR</name>
<evidence type="ECO:0000313" key="4">
    <source>
        <dbReference type="Proteomes" id="UP000288716"/>
    </source>
</evidence>
<dbReference type="InterPro" id="IPR003599">
    <property type="entry name" value="Ig_sub"/>
</dbReference>
<dbReference type="Gene3D" id="2.60.40.10">
    <property type="entry name" value="Immunoglobulins"/>
    <property type="match status" value="1"/>
</dbReference>
<gene>
    <name evidence="3" type="ORF">B4U80_10367</name>
</gene>
<evidence type="ECO:0000256" key="1">
    <source>
        <dbReference type="SAM" id="SignalP"/>
    </source>
</evidence>
<sequence length="142" mass="16299">MCTLQYMFAILVVIHLLANTMNADWIEDITEQSILIGKSASLPCNVTPRMLDDSVLLIFWYRNEAAKPIYTVDARATSLERASHSHDSELNARVTFLITFPIAYFRLNPVRQADTGEYRCRVDFKRGRTRNTIIKLNLTSKT</sequence>
<dbReference type="PANTHER" id="PTHR23278:SF19">
    <property type="entry name" value="OBSCURIN"/>
    <property type="match status" value="1"/>
</dbReference>
<dbReference type="VEuPathDB" id="VectorBase:LDEU005124"/>
<dbReference type="PROSITE" id="PS50835">
    <property type="entry name" value="IG_LIKE"/>
    <property type="match status" value="1"/>
</dbReference>
<dbReference type="EMBL" id="NCKV01002385">
    <property type="protein sequence ID" value="RWS26916.1"/>
    <property type="molecule type" value="Genomic_DNA"/>
</dbReference>
<evidence type="ECO:0000259" key="2">
    <source>
        <dbReference type="PROSITE" id="PS50835"/>
    </source>
</evidence>
<dbReference type="AlphaFoldDB" id="A0A443SHC4"/>
<keyword evidence="4" id="KW-1185">Reference proteome</keyword>
<dbReference type="CDD" id="cd00096">
    <property type="entry name" value="Ig"/>
    <property type="match status" value="1"/>
</dbReference>
<feature type="chain" id="PRO_5019436388" evidence="1">
    <location>
        <begin position="24"/>
        <end position="142"/>
    </location>
</feature>